<keyword evidence="2" id="KW-1185">Reference proteome</keyword>
<gene>
    <name evidence="1" type="ORF">T440DRAFT_466711</name>
</gene>
<evidence type="ECO:0000313" key="1">
    <source>
        <dbReference type="EMBL" id="KAF2852581.1"/>
    </source>
</evidence>
<dbReference type="PANTHER" id="PTHR42085:SF1">
    <property type="entry name" value="F-BOX DOMAIN-CONTAINING PROTEIN"/>
    <property type="match status" value="1"/>
</dbReference>
<dbReference type="PANTHER" id="PTHR42085">
    <property type="entry name" value="F-BOX DOMAIN-CONTAINING PROTEIN"/>
    <property type="match status" value="1"/>
</dbReference>
<dbReference type="InterPro" id="IPR038883">
    <property type="entry name" value="AN11006-like"/>
</dbReference>
<organism evidence="1 2">
    <name type="scientific">Plenodomus tracheiphilus IPT5</name>
    <dbReference type="NCBI Taxonomy" id="1408161"/>
    <lineage>
        <taxon>Eukaryota</taxon>
        <taxon>Fungi</taxon>
        <taxon>Dikarya</taxon>
        <taxon>Ascomycota</taxon>
        <taxon>Pezizomycotina</taxon>
        <taxon>Dothideomycetes</taxon>
        <taxon>Pleosporomycetidae</taxon>
        <taxon>Pleosporales</taxon>
        <taxon>Pleosporineae</taxon>
        <taxon>Leptosphaeriaceae</taxon>
        <taxon>Plenodomus</taxon>
    </lineage>
</organism>
<dbReference type="OrthoDB" id="3786918at2759"/>
<protein>
    <submittedName>
        <fullName evidence="1">Uncharacterized protein</fullName>
    </submittedName>
</protein>
<proteinExistence type="predicted"/>
<dbReference type="AlphaFoldDB" id="A0A6A7BAM2"/>
<evidence type="ECO:0000313" key="2">
    <source>
        <dbReference type="Proteomes" id="UP000799423"/>
    </source>
</evidence>
<dbReference type="EMBL" id="MU006298">
    <property type="protein sequence ID" value="KAF2852581.1"/>
    <property type="molecule type" value="Genomic_DNA"/>
</dbReference>
<name>A0A6A7BAM2_9PLEO</name>
<reference evidence="1" key="1">
    <citation type="submission" date="2020-01" db="EMBL/GenBank/DDBJ databases">
        <authorList>
            <consortium name="DOE Joint Genome Institute"/>
            <person name="Haridas S."/>
            <person name="Albert R."/>
            <person name="Binder M."/>
            <person name="Bloem J."/>
            <person name="Labutti K."/>
            <person name="Salamov A."/>
            <person name="Andreopoulos B."/>
            <person name="Baker S.E."/>
            <person name="Barry K."/>
            <person name="Bills G."/>
            <person name="Bluhm B.H."/>
            <person name="Cannon C."/>
            <person name="Castanera R."/>
            <person name="Culley D.E."/>
            <person name="Daum C."/>
            <person name="Ezra D."/>
            <person name="Gonzalez J.B."/>
            <person name="Henrissat B."/>
            <person name="Kuo A."/>
            <person name="Liang C."/>
            <person name="Lipzen A."/>
            <person name="Lutzoni F."/>
            <person name="Magnuson J."/>
            <person name="Mondo S."/>
            <person name="Nolan M."/>
            <person name="Ohm R."/>
            <person name="Pangilinan J."/>
            <person name="Park H.-J."/>
            <person name="Ramirez L."/>
            <person name="Alfaro M."/>
            <person name="Sun H."/>
            <person name="Tritt A."/>
            <person name="Yoshinaga Y."/>
            <person name="Zwiers L.-H."/>
            <person name="Turgeon B.G."/>
            <person name="Goodwin S.B."/>
            <person name="Spatafora J.W."/>
            <person name="Crous P.W."/>
            <person name="Grigoriev I.V."/>
        </authorList>
    </citation>
    <scope>NUCLEOTIDE SEQUENCE</scope>
    <source>
        <strain evidence="1">IPT5</strain>
    </source>
</reference>
<dbReference type="Proteomes" id="UP000799423">
    <property type="component" value="Unassembled WGS sequence"/>
</dbReference>
<accession>A0A6A7BAM2</accession>
<sequence>MPIVAAGGPLLSLPAELRLHIAAYVLEQPRNAGLTQRRTGSDIVWRPGSFVPDATYSSASNLHLLLVCRLFYNDFVRLAYEKTTFMLRHSADKHIDQLPTTRLQSIRKVIVPFEQLDVLKWQEPNKFFIQSYIRLESLSITNFERWDAQSHTKIMVDFLRHVENIESIRIILQGNPPHKQRNQCWALVGAVLKDDHYQRYDAPDAPNLENTWWNWSYDRQAHTFSLTAQEARPFMEEEAYMVYAAPLIHGLMDELQVLDHASSSLQYEL</sequence>